<dbReference type="SUPFAM" id="SSF46785">
    <property type="entry name" value="Winged helix' DNA-binding domain"/>
    <property type="match status" value="1"/>
</dbReference>
<accession>A0ABM8HA94</accession>
<keyword evidence="2" id="KW-0663">Pyridoxal phosphate</keyword>
<evidence type="ECO:0000256" key="1">
    <source>
        <dbReference type="ARBA" id="ARBA00005384"/>
    </source>
</evidence>
<comment type="similarity">
    <text evidence="1">In the C-terminal section; belongs to the class-I pyridoxal-phosphate-dependent aminotransferase family.</text>
</comment>
<dbReference type="InterPro" id="IPR036388">
    <property type="entry name" value="WH-like_DNA-bd_sf"/>
</dbReference>
<keyword evidence="3" id="KW-0805">Transcription regulation</keyword>
<keyword evidence="5" id="KW-0804">Transcription</keyword>
<evidence type="ECO:0000256" key="3">
    <source>
        <dbReference type="ARBA" id="ARBA00023015"/>
    </source>
</evidence>
<organism evidence="8 9">
    <name type="scientific">Barrientosiimonas endolithica</name>
    <dbReference type="NCBI Taxonomy" id="1535208"/>
    <lineage>
        <taxon>Bacteria</taxon>
        <taxon>Bacillati</taxon>
        <taxon>Actinomycetota</taxon>
        <taxon>Actinomycetes</taxon>
        <taxon>Micrococcales</taxon>
        <taxon>Dermacoccaceae</taxon>
        <taxon>Barrientosiimonas</taxon>
    </lineage>
</organism>
<feature type="domain" description="HTH gntR-type" evidence="7">
    <location>
        <begin position="31"/>
        <end position="99"/>
    </location>
</feature>
<feature type="region of interest" description="Disordered" evidence="6">
    <location>
        <begin position="88"/>
        <end position="111"/>
    </location>
</feature>
<dbReference type="InterPro" id="IPR015422">
    <property type="entry name" value="PyrdxlP-dep_Trfase_small"/>
</dbReference>
<dbReference type="InterPro" id="IPR036390">
    <property type="entry name" value="WH_DNA-bd_sf"/>
</dbReference>
<evidence type="ECO:0000313" key="9">
    <source>
        <dbReference type="Proteomes" id="UP001321421"/>
    </source>
</evidence>
<dbReference type="InterPro" id="IPR004839">
    <property type="entry name" value="Aminotransferase_I/II_large"/>
</dbReference>
<dbReference type="InterPro" id="IPR000524">
    <property type="entry name" value="Tscrpt_reg_HTH_GntR"/>
</dbReference>
<dbReference type="InterPro" id="IPR051446">
    <property type="entry name" value="HTH_trans_reg/aminotransferase"/>
</dbReference>
<proteinExistence type="inferred from homology"/>
<evidence type="ECO:0000256" key="5">
    <source>
        <dbReference type="ARBA" id="ARBA00023163"/>
    </source>
</evidence>
<dbReference type="PANTHER" id="PTHR46577">
    <property type="entry name" value="HTH-TYPE TRANSCRIPTIONAL REGULATORY PROTEIN GABR"/>
    <property type="match status" value="1"/>
</dbReference>
<dbReference type="Pfam" id="PF00155">
    <property type="entry name" value="Aminotran_1_2"/>
    <property type="match status" value="1"/>
</dbReference>
<dbReference type="PROSITE" id="PS50949">
    <property type="entry name" value="HTH_GNTR"/>
    <property type="match status" value="1"/>
</dbReference>
<dbReference type="Gene3D" id="3.90.1150.10">
    <property type="entry name" value="Aspartate Aminotransferase, domain 1"/>
    <property type="match status" value="1"/>
</dbReference>
<evidence type="ECO:0000313" key="8">
    <source>
        <dbReference type="EMBL" id="BDZ57851.1"/>
    </source>
</evidence>
<dbReference type="Gene3D" id="3.40.640.10">
    <property type="entry name" value="Type I PLP-dependent aspartate aminotransferase-like (Major domain)"/>
    <property type="match status" value="1"/>
</dbReference>
<dbReference type="InterPro" id="IPR015424">
    <property type="entry name" value="PyrdxlP-dep_Trfase"/>
</dbReference>
<keyword evidence="4" id="KW-0238">DNA-binding</keyword>
<dbReference type="SMART" id="SM00345">
    <property type="entry name" value="HTH_GNTR"/>
    <property type="match status" value="1"/>
</dbReference>
<keyword evidence="9" id="KW-1185">Reference proteome</keyword>
<reference evidence="9" key="1">
    <citation type="journal article" date="2019" name="Int. J. Syst. Evol. Microbiol.">
        <title>The Global Catalogue of Microorganisms (GCM) 10K type strain sequencing project: providing services to taxonomists for standard genome sequencing and annotation.</title>
        <authorList>
            <consortium name="The Broad Institute Genomics Platform"/>
            <consortium name="The Broad Institute Genome Sequencing Center for Infectious Disease"/>
            <person name="Wu L."/>
            <person name="Ma J."/>
        </authorList>
    </citation>
    <scope>NUCLEOTIDE SEQUENCE [LARGE SCALE GENOMIC DNA]</scope>
    <source>
        <strain evidence="9">NBRC 110608</strain>
    </source>
</reference>
<dbReference type="CDD" id="cd00609">
    <property type="entry name" value="AAT_like"/>
    <property type="match status" value="1"/>
</dbReference>
<dbReference type="Gene3D" id="1.10.10.10">
    <property type="entry name" value="Winged helix-like DNA-binding domain superfamily/Winged helix DNA-binding domain"/>
    <property type="match status" value="1"/>
</dbReference>
<dbReference type="Proteomes" id="UP001321421">
    <property type="component" value="Chromosome"/>
</dbReference>
<gene>
    <name evidence="8" type="ORF">GCM10025872_15080</name>
</gene>
<evidence type="ECO:0000256" key="4">
    <source>
        <dbReference type="ARBA" id="ARBA00023125"/>
    </source>
</evidence>
<dbReference type="InterPro" id="IPR015421">
    <property type="entry name" value="PyrdxlP-dep_Trfase_major"/>
</dbReference>
<dbReference type="SUPFAM" id="SSF53383">
    <property type="entry name" value="PLP-dependent transferases"/>
    <property type="match status" value="1"/>
</dbReference>
<evidence type="ECO:0000259" key="7">
    <source>
        <dbReference type="PROSITE" id="PS50949"/>
    </source>
</evidence>
<evidence type="ECO:0000256" key="6">
    <source>
        <dbReference type="SAM" id="MobiDB-lite"/>
    </source>
</evidence>
<dbReference type="EMBL" id="AP027735">
    <property type="protein sequence ID" value="BDZ57851.1"/>
    <property type="molecule type" value="Genomic_DNA"/>
</dbReference>
<dbReference type="CDD" id="cd07377">
    <property type="entry name" value="WHTH_GntR"/>
    <property type="match status" value="1"/>
</dbReference>
<protein>
    <submittedName>
        <fullName evidence="8">GntR family transcriptional regulator</fullName>
    </submittedName>
</protein>
<sequence>MRQSGLVDHPANSTLTAARLVRLLGPPDPGVPAYRWLADTLRGLVTDGLVLHGTRLPSERALVAELGLSRTTVTRAYAALRERGYAEARQGSGTRAALPGGPVTGGGEPLPDVVPGRPAPSDAIDLTSAAPPAIPGLAMAYVRAAESVARYVSGMGYYPYGLPSLRAVLAQRFTERGLATDPEQIIVTTGALESAAVAARALLGPGRRIAVETPTYPGLLAAVRPEASRVVPVPVSAEGIDPAAWRSALSSSGAQVASVIADFQNPTGNLLDAQARQELGRAWRAYDVVGLIDETLVDVVLDPVELPPPMAAFAPRTVTVGGVSKSMWGGLRIGWIRASRELLPGLARARLSLGLGAPVLEQLVVEDWLTGDWGMANIEHLQRIRQQRDVLVEAVRTALPEWACVVPTGGLSLWWHLPRSRSTVLAQRARDEGLLLPPGSVFAASGRGLEPWIRTPYVLQAETLRVAVDRLARAWARAA</sequence>
<dbReference type="Pfam" id="PF00392">
    <property type="entry name" value="GntR"/>
    <property type="match status" value="1"/>
</dbReference>
<name>A0ABM8HA94_9MICO</name>
<dbReference type="PANTHER" id="PTHR46577:SF1">
    <property type="entry name" value="HTH-TYPE TRANSCRIPTIONAL REGULATORY PROTEIN GABR"/>
    <property type="match status" value="1"/>
</dbReference>
<dbReference type="PRINTS" id="PR00035">
    <property type="entry name" value="HTHGNTR"/>
</dbReference>
<evidence type="ECO:0000256" key="2">
    <source>
        <dbReference type="ARBA" id="ARBA00022898"/>
    </source>
</evidence>